<dbReference type="Proteomes" id="UP000070186">
    <property type="component" value="Unassembled WGS sequence"/>
</dbReference>
<evidence type="ECO:0000256" key="2">
    <source>
        <dbReference type="ARBA" id="ARBA00009677"/>
    </source>
</evidence>
<reference evidence="9 10" key="1">
    <citation type="submission" date="2015-12" db="EMBL/GenBank/DDBJ databases">
        <title>Nitrous oxide reduction kinetics distinguish bacteria harboring typical versus atypical NosZ.</title>
        <authorList>
            <person name="Yoon S."/>
            <person name="Nissen S."/>
            <person name="Park D."/>
            <person name="Sanford R.A."/>
            <person name="Loeffler F.E."/>
        </authorList>
    </citation>
    <scope>NUCLEOTIDE SEQUENCE [LARGE SCALE GENOMIC DNA]</scope>
    <source>
        <strain evidence="9 10">ATCC BAA-841</strain>
    </source>
</reference>
<comment type="subcellular location">
    <subcellularLocation>
        <location evidence="1 6">Bacterial flagellum basal body</location>
    </subcellularLocation>
</comment>
<dbReference type="SUPFAM" id="SSF117143">
    <property type="entry name" value="Flagellar hook protein flgE"/>
    <property type="match status" value="1"/>
</dbReference>
<gene>
    <name evidence="9" type="primary">flgF</name>
    <name evidence="9" type="ORF">AT959_14240</name>
</gene>
<dbReference type="PANTHER" id="PTHR30435:SF18">
    <property type="entry name" value="FLAGELLAR BASAL-BODY ROD PROTEIN FLGF"/>
    <property type="match status" value="1"/>
</dbReference>
<evidence type="ECO:0000259" key="7">
    <source>
        <dbReference type="Pfam" id="PF06429"/>
    </source>
</evidence>
<dbReference type="InterPro" id="IPR037925">
    <property type="entry name" value="FlgE/F/G-like"/>
</dbReference>
<evidence type="ECO:0000256" key="6">
    <source>
        <dbReference type="RuleBase" id="RU362116"/>
    </source>
</evidence>
<protein>
    <recommendedName>
        <fullName evidence="5 6">Flagellar basal-body rod protein FlgF</fullName>
    </recommendedName>
</protein>
<evidence type="ECO:0000313" key="10">
    <source>
        <dbReference type="Proteomes" id="UP000070186"/>
    </source>
</evidence>
<dbReference type="EMBL" id="LODL01000021">
    <property type="protein sequence ID" value="KXB30487.1"/>
    <property type="molecule type" value="Genomic_DNA"/>
</dbReference>
<comment type="similarity">
    <text evidence="2 6">Belongs to the flagella basal body rod proteins family.</text>
</comment>
<dbReference type="Pfam" id="PF22692">
    <property type="entry name" value="LlgE_F_G_D1"/>
    <property type="match status" value="1"/>
</dbReference>
<evidence type="ECO:0000256" key="1">
    <source>
        <dbReference type="ARBA" id="ARBA00004117"/>
    </source>
</evidence>
<dbReference type="GO" id="GO:0071978">
    <property type="term" value="P:bacterial-type flagellum-dependent swarming motility"/>
    <property type="evidence" value="ECO:0007669"/>
    <property type="project" value="TreeGrafter"/>
</dbReference>
<keyword evidence="9" id="KW-0282">Flagellum</keyword>
<dbReference type="Pfam" id="PF06429">
    <property type="entry name" value="Flg_bbr_C"/>
    <property type="match status" value="1"/>
</dbReference>
<comment type="subunit">
    <text evidence="4 6">The basal body constitutes a major portion of the flagellar organelle and consists of five rings (E,L,P,S, and M) mounted on a central rod. The rod consists of about 26 subunits of FlgG in the distal portion, and FlgB, FlgC and FlgF are thought to build up the proximal portion of the rod with about 6 subunits each.</text>
</comment>
<sequence>MDRLIYTAMTGAKHVFMQQAGTANNLANASTIGFKSQEHRFRAVPIQGEGMPTRAFVVDASVSDVMDQGPLMFTGRNLDVAVNGKGWIAVQLPDGSEAYTRAGSLDVDVTGQLQTKGGYAVAGDGGPINIPPDNNIEIAPDGTVSVVPTFGTPNISNAIGRIKLVNPPEADMVRGADGLFRMRDGQPAPANEQVKLAAGTLEGSNVNVTDAMVNLISLSRQFEMQVKMLQTADTNAQRADQLLSMSS</sequence>
<dbReference type="RefSeq" id="WP_066884156.1">
    <property type="nucleotide sequence ID" value="NZ_LODL01000021.1"/>
</dbReference>
<evidence type="ECO:0000259" key="8">
    <source>
        <dbReference type="Pfam" id="PF22692"/>
    </source>
</evidence>
<feature type="domain" description="Flagellar hook protein FlgE/F/G-like D1" evidence="8">
    <location>
        <begin position="81"/>
        <end position="146"/>
    </location>
</feature>
<keyword evidence="3 6" id="KW-0975">Bacterial flagellum</keyword>
<dbReference type="STRING" id="281362.AT959_14240"/>
<evidence type="ECO:0000256" key="4">
    <source>
        <dbReference type="ARBA" id="ARBA00038560"/>
    </source>
</evidence>
<keyword evidence="10" id="KW-1185">Reference proteome</keyword>
<comment type="caution">
    <text evidence="9">The sequence shown here is derived from an EMBL/GenBank/DDBJ whole genome shotgun (WGS) entry which is preliminary data.</text>
</comment>
<dbReference type="NCBIfam" id="TIGR03506">
    <property type="entry name" value="FlgEFG_subfam"/>
    <property type="match status" value="1"/>
</dbReference>
<dbReference type="PANTHER" id="PTHR30435">
    <property type="entry name" value="FLAGELLAR PROTEIN"/>
    <property type="match status" value="1"/>
</dbReference>
<evidence type="ECO:0000256" key="5">
    <source>
        <dbReference type="ARBA" id="ARBA00040228"/>
    </source>
</evidence>
<evidence type="ECO:0000256" key="3">
    <source>
        <dbReference type="ARBA" id="ARBA00023143"/>
    </source>
</evidence>
<dbReference type="InterPro" id="IPR010930">
    <property type="entry name" value="Flg_bb/hook_C_dom"/>
</dbReference>
<dbReference type="InterPro" id="IPR020013">
    <property type="entry name" value="Flagellar_FlgE/F/G"/>
</dbReference>
<keyword evidence="9" id="KW-0969">Cilium</keyword>
<accession>A0A133XHR1</accession>
<feature type="domain" description="Flagellar basal-body/hook protein C-terminal" evidence="7">
    <location>
        <begin position="198"/>
        <end position="242"/>
    </location>
</feature>
<dbReference type="AlphaFoldDB" id="A0A133XHR1"/>
<dbReference type="NCBIfam" id="NF009280">
    <property type="entry name" value="PRK12640.1"/>
    <property type="match status" value="1"/>
</dbReference>
<dbReference type="InterPro" id="IPR053967">
    <property type="entry name" value="LlgE_F_G-like_D1"/>
</dbReference>
<organism evidence="9 10">
    <name type="scientific">Dechloromonas denitrificans</name>
    <dbReference type="NCBI Taxonomy" id="281362"/>
    <lineage>
        <taxon>Bacteria</taxon>
        <taxon>Pseudomonadati</taxon>
        <taxon>Pseudomonadota</taxon>
        <taxon>Betaproteobacteria</taxon>
        <taxon>Rhodocyclales</taxon>
        <taxon>Azonexaceae</taxon>
        <taxon>Dechloromonas</taxon>
    </lineage>
</organism>
<keyword evidence="9" id="KW-0966">Cell projection</keyword>
<dbReference type="GO" id="GO:0030694">
    <property type="term" value="C:bacterial-type flagellum basal body, rod"/>
    <property type="evidence" value="ECO:0007669"/>
    <property type="project" value="UniProtKB-UniRule"/>
</dbReference>
<evidence type="ECO:0000313" key="9">
    <source>
        <dbReference type="EMBL" id="KXB30487.1"/>
    </source>
</evidence>
<name>A0A133XHR1_9RHOO</name>
<proteinExistence type="inferred from homology"/>